<dbReference type="SUPFAM" id="SSF47226">
    <property type="entry name" value="Histidine-containing phosphotransfer domain, HPT domain"/>
    <property type="match status" value="1"/>
</dbReference>
<feature type="domain" description="HPt" evidence="3">
    <location>
        <begin position="19"/>
        <end position="112"/>
    </location>
</feature>
<feature type="modified residue" description="Phosphohistidine" evidence="2">
    <location>
        <position position="58"/>
    </location>
</feature>
<evidence type="ECO:0000256" key="1">
    <source>
        <dbReference type="ARBA" id="ARBA00023012"/>
    </source>
</evidence>
<name>A0ABU8XSD1_9PROT</name>
<gene>
    <name evidence="4" type="ORF">U1T56_13250</name>
</gene>
<evidence type="ECO:0000256" key="2">
    <source>
        <dbReference type="PROSITE-ProRule" id="PRU00110"/>
    </source>
</evidence>
<sequence>METTSFDPTLLERWRTFVAPGQLRQLALDFLAKLEEEVAGLGATLATGDRRLLAREAHALVGSAANFGAVRISTLARALELAAADADGTRLSDLHADLRAEVPRITASLKGWLETAGG</sequence>
<evidence type="ECO:0000259" key="3">
    <source>
        <dbReference type="PROSITE" id="PS50894"/>
    </source>
</evidence>
<dbReference type="InterPro" id="IPR036641">
    <property type="entry name" value="HPT_dom_sf"/>
</dbReference>
<organism evidence="4 5">
    <name type="scientific">Benzoatithermus flavus</name>
    <dbReference type="NCBI Taxonomy" id="3108223"/>
    <lineage>
        <taxon>Bacteria</taxon>
        <taxon>Pseudomonadati</taxon>
        <taxon>Pseudomonadota</taxon>
        <taxon>Alphaproteobacteria</taxon>
        <taxon>Geminicoccales</taxon>
        <taxon>Geminicoccaceae</taxon>
        <taxon>Benzoatithermus</taxon>
    </lineage>
</organism>
<comment type="caution">
    <text evidence="4">The sequence shown here is derived from an EMBL/GenBank/DDBJ whole genome shotgun (WGS) entry which is preliminary data.</text>
</comment>
<dbReference type="PROSITE" id="PS50894">
    <property type="entry name" value="HPT"/>
    <property type="match status" value="1"/>
</dbReference>
<proteinExistence type="predicted"/>
<evidence type="ECO:0000313" key="5">
    <source>
        <dbReference type="Proteomes" id="UP001375743"/>
    </source>
</evidence>
<protein>
    <submittedName>
        <fullName evidence="4">Hpt domain-containing protein</fullName>
    </submittedName>
</protein>
<dbReference type="RefSeq" id="WP_418159972.1">
    <property type="nucleotide sequence ID" value="NZ_JBBLZC010000012.1"/>
</dbReference>
<keyword evidence="2" id="KW-0597">Phosphoprotein</keyword>
<dbReference type="Pfam" id="PF01627">
    <property type="entry name" value="Hpt"/>
    <property type="match status" value="1"/>
</dbReference>
<evidence type="ECO:0000313" key="4">
    <source>
        <dbReference type="EMBL" id="MEK0084125.1"/>
    </source>
</evidence>
<accession>A0ABU8XSD1</accession>
<reference evidence="4 5" key="1">
    <citation type="submission" date="2024-01" db="EMBL/GenBank/DDBJ databases">
        <title>Multi-omics insights into the function and evolution of sodium benzoate biodegradation pathways in Benzoatithermus flavus gen. nov., sp. nov. from hot spring.</title>
        <authorList>
            <person name="Hu C.-J."/>
            <person name="Li W.-J."/>
        </authorList>
    </citation>
    <scope>NUCLEOTIDE SEQUENCE [LARGE SCALE GENOMIC DNA]</scope>
    <source>
        <strain evidence="4 5">SYSU G07066</strain>
    </source>
</reference>
<dbReference type="Gene3D" id="1.20.120.160">
    <property type="entry name" value="HPT domain"/>
    <property type="match status" value="1"/>
</dbReference>
<keyword evidence="1" id="KW-0902">Two-component regulatory system</keyword>
<dbReference type="EMBL" id="JBBLZC010000012">
    <property type="protein sequence ID" value="MEK0084125.1"/>
    <property type="molecule type" value="Genomic_DNA"/>
</dbReference>
<keyword evidence="5" id="KW-1185">Reference proteome</keyword>
<dbReference type="InterPro" id="IPR008207">
    <property type="entry name" value="Sig_transdc_His_kin_Hpt_dom"/>
</dbReference>
<dbReference type="Proteomes" id="UP001375743">
    <property type="component" value="Unassembled WGS sequence"/>
</dbReference>